<accession>A0ABQ9J539</accession>
<proteinExistence type="predicted"/>
<evidence type="ECO:0000313" key="1">
    <source>
        <dbReference type="EMBL" id="KAJ8973231.1"/>
    </source>
</evidence>
<dbReference type="PROSITE" id="PS51257">
    <property type="entry name" value="PROKAR_LIPOPROTEIN"/>
    <property type="match status" value="1"/>
</dbReference>
<name>A0ABQ9J539_9CUCU</name>
<gene>
    <name evidence="1" type="ORF">NQ317_004141</name>
</gene>
<evidence type="ECO:0000313" key="2">
    <source>
        <dbReference type="Proteomes" id="UP001162164"/>
    </source>
</evidence>
<keyword evidence="2" id="KW-1185">Reference proteome</keyword>
<organism evidence="1 2">
    <name type="scientific">Molorchus minor</name>
    <dbReference type="NCBI Taxonomy" id="1323400"/>
    <lineage>
        <taxon>Eukaryota</taxon>
        <taxon>Metazoa</taxon>
        <taxon>Ecdysozoa</taxon>
        <taxon>Arthropoda</taxon>
        <taxon>Hexapoda</taxon>
        <taxon>Insecta</taxon>
        <taxon>Pterygota</taxon>
        <taxon>Neoptera</taxon>
        <taxon>Endopterygota</taxon>
        <taxon>Coleoptera</taxon>
        <taxon>Polyphaga</taxon>
        <taxon>Cucujiformia</taxon>
        <taxon>Chrysomeloidea</taxon>
        <taxon>Cerambycidae</taxon>
        <taxon>Lamiinae</taxon>
        <taxon>Monochamini</taxon>
        <taxon>Molorchus</taxon>
    </lineage>
</organism>
<sequence>MLEKVYHTTMESVTCASCVGMLISYVNFTTSCKNTEEKINLYREVQQDKGLIKLSNILPFLREALAYNNVNVKEELELLDSREKCKQKR</sequence>
<dbReference type="Proteomes" id="UP001162164">
    <property type="component" value="Unassembled WGS sequence"/>
</dbReference>
<comment type="caution">
    <text evidence="1">The sequence shown here is derived from an EMBL/GenBank/DDBJ whole genome shotgun (WGS) entry which is preliminary data.</text>
</comment>
<dbReference type="EMBL" id="JAPWTJ010001212">
    <property type="protein sequence ID" value="KAJ8973231.1"/>
    <property type="molecule type" value="Genomic_DNA"/>
</dbReference>
<protein>
    <submittedName>
        <fullName evidence="1">Uncharacterized protein</fullName>
    </submittedName>
</protein>
<reference evidence="1" key="1">
    <citation type="journal article" date="2023" name="Insect Mol. Biol.">
        <title>Genome sequencing provides insights into the evolution of gene families encoding plant cell wall-degrading enzymes in longhorned beetles.</title>
        <authorList>
            <person name="Shin N.R."/>
            <person name="Okamura Y."/>
            <person name="Kirsch R."/>
            <person name="Pauchet Y."/>
        </authorList>
    </citation>
    <scope>NUCLEOTIDE SEQUENCE</scope>
    <source>
        <strain evidence="1">MMC_N1</strain>
    </source>
</reference>